<dbReference type="EMBL" id="VFWZ01000003">
    <property type="protein sequence ID" value="TPN86266.1"/>
    <property type="molecule type" value="Genomic_DNA"/>
</dbReference>
<dbReference type="Proteomes" id="UP000315540">
    <property type="component" value="Unassembled WGS sequence"/>
</dbReference>
<comment type="caution">
    <text evidence="2">The sequence shown here is derived from an EMBL/GenBank/DDBJ whole genome shotgun (WGS) entry which is preliminary data.</text>
</comment>
<evidence type="ECO:0008006" key="4">
    <source>
        <dbReference type="Google" id="ProtNLM"/>
    </source>
</evidence>
<feature type="chain" id="PRO_5021327626" description="Lipoprotein" evidence="1">
    <location>
        <begin position="24"/>
        <end position="238"/>
    </location>
</feature>
<feature type="signal peptide" evidence="1">
    <location>
        <begin position="1"/>
        <end position="23"/>
    </location>
</feature>
<dbReference type="RefSeq" id="WP_140593788.1">
    <property type="nucleotide sequence ID" value="NZ_VFWZ01000003.1"/>
</dbReference>
<evidence type="ECO:0000313" key="2">
    <source>
        <dbReference type="EMBL" id="TPN86266.1"/>
    </source>
</evidence>
<reference evidence="2 3" key="1">
    <citation type="submission" date="2019-06" db="EMBL/GenBank/DDBJ databases">
        <authorList>
            <person name="Meng X."/>
        </authorList>
    </citation>
    <scope>NUCLEOTIDE SEQUENCE [LARGE SCALE GENOMIC DNA]</scope>
    <source>
        <strain evidence="2 3">M625</strain>
    </source>
</reference>
<gene>
    <name evidence="2" type="ORF">FHK87_13445</name>
</gene>
<organism evidence="2 3">
    <name type="scientific">Aquimarina algicola</name>
    <dbReference type="NCBI Taxonomy" id="2589995"/>
    <lineage>
        <taxon>Bacteria</taxon>
        <taxon>Pseudomonadati</taxon>
        <taxon>Bacteroidota</taxon>
        <taxon>Flavobacteriia</taxon>
        <taxon>Flavobacteriales</taxon>
        <taxon>Flavobacteriaceae</taxon>
        <taxon>Aquimarina</taxon>
    </lineage>
</organism>
<sequence>MKKNIFRLMSLLAILFLITSCDTDNDIENTPEGLKLQSVENLQHTQDKGFTKNSSLCDIRISFEGTISGNGETGITPHVGTFLNLESPYDGSWSVSNEFQIIGDSRGKKLRVLRVGREEGTIVFFTRIGSQTRTCERTFPEAPLGCPDRNHATIHKTERAGGSRLRLTPRGYNSGYNYLWKIEDINGTSHKTGSSVNINIDEEDVTVTLEVSLPGSNCPVQTKTSTYLASSSFPDEEE</sequence>
<protein>
    <recommendedName>
        <fullName evidence="4">Lipoprotein</fullName>
    </recommendedName>
</protein>
<name>A0A504J5W5_9FLAO</name>
<dbReference type="AlphaFoldDB" id="A0A504J5W5"/>
<evidence type="ECO:0000313" key="3">
    <source>
        <dbReference type="Proteomes" id="UP000315540"/>
    </source>
</evidence>
<dbReference type="PROSITE" id="PS51257">
    <property type="entry name" value="PROKAR_LIPOPROTEIN"/>
    <property type="match status" value="1"/>
</dbReference>
<keyword evidence="3" id="KW-1185">Reference proteome</keyword>
<proteinExistence type="predicted"/>
<accession>A0A504J5W5</accession>
<evidence type="ECO:0000256" key="1">
    <source>
        <dbReference type="SAM" id="SignalP"/>
    </source>
</evidence>
<keyword evidence="1" id="KW-0732">Signal</keyword>